<name>A0A1G7DSL0_9FLAO</name>
<evidence type="ECO:0000256" key="1">
    <source>
        <dbReference type="SAM" id="Coils"/>
    </source>
</evidence>
<evidence type="ECO:0000313" key="2">
    <source>
        <dbReference type="EMBL" id="SDE54457.1"/>
    </source>
</evidence>
<dbReference type="GO" id="GO:0006355">
    <property type="term" value="P:regulation of DNA-templated transcription"/>
    <property type="evidence" value="ECO:0007669"/>
    <property type="project" value="InterPro"/>
</dbReference>
<dbReference type="Gene3D" id="1.20.5.340">
    <property type="match status" value="1"/>
</dbReference>
<accession>A0A1G7DSL0</accession>
<keyword evidence="3" id="KW-1185">Reference proteome</keyword>
<dbReference type="InterPro" id="IPR015988">
    <property type="entry name" value="STAT_TF_CC"/>
</dbReference>
<dbReference type="SUPFAM" id="SSF47655">
    <property type="entry name" value="STAT"/>
    <property type="match status" value="1"/>
</dbReference>
<dbReference type="GO" id="GO:0007165">
    <property type="term" value="P:signal transduction"/>
    <property type="evidence" value="ECO:0007669"/>
    <property type="project" value="InterPro"/>
</dbReference>
<dbReference type="STRING" id="1071918.SAMN05421544_11240"/>
<reference evidence="2 3" key="1">
    <citation type="submission" date="2016-10" db="EMBL/GenBank/DDBJ databases">
        <authorList>
            <person name="de Groot N.N."/>
        </authorList>
    </citation>
    <scope>NUCLEOTIDE SEQUENCE [LARGE SCALE GENOMIC DNA]</scope>
    <source>
        <strain evidence="2 3">DSM 24015</strain>
    </source>
</reference>
<dbReference type="RefSeq" id="WP_092737037.1">
    <property type="nucleotide sequence ID" value="NZ_FNAS01000012.1"/>
</dbReference>
<dbReference type="Proteomes" id="UP000198517">
    <property type="component" value="Unassembled WGS sequence"/>
</dbReference>
<organism evidence="2 3">
    <name type="scientific">Riemerella columbipharyngis</name>
    <dbReference type="NCBI Taxonomy" id="1071918"/>
    <lineage>
        <taxon>Bacteria</taxon>
        <taxon>Pseudomonadati</taxon>
        <taxon>Bacteroidota</taxon>
        <taxon>Flavobacteriia</taxon>
        <taxon>Flavobacteriales</taxon>
        <taxon>Weeksellaceae</taxon>
        <taxon>Riemerella</taxon>
    </lineage>
</organism>
<dbReference type="AlphaFoldDB" id="A0A1G7DSL0"/>
<gene>
    <name evidence="2" type="ORF">SAMN05421544_11240</name>
</gene>
<feature type="coiled-coil region" evidence="1">
    <location>
        <begin position="2"/>
        <end position="57"/>
    </location>
</feature>
<sequence>MLDELENRFSDLEKKIRQMKKDYQNLIQSHEELSKDYDELKTKYEAEKKANQKLMEENKETKLIASISGNPEYSRLMKAHINRLIKEIDACITQLQNNGL</sequence>
<dbReference type="EMBL" id="FNAS01000012">
    <property type="protein sequence ID" value="SDE54457.1"/>
    <property type="molecule type" value="Genomic_DNA"/>
</dbReference>
<dbReference type="OrthoDB" id="1467932at2"/>
<proteinExistence type="predicted"/>
<keyword evidence="1" id="KW-0175">Coiled coil</keyword>
<protein>
    <submittedName>
        <fullName evidence="2">Uncharacterized protein</fullName>
    </submittedName>
</protein>
<evidence type="ECO:0000313" key="3">
    <source>
        <dbReference type="Proteomes" id="UP000198517"/>
    </source>
</evidence>